<keyword evidence="1" id="KW-0472">Membrane</keyword>
<dbReference type="EMBL" id="JAGQLL010000044">
    <property type="protein sequence ID" value="MCA9380259.1"/>
    <property type="molecule type" value="Genomic_DNA"/>
</dbReference>
<proteinExistence type="predicted"/>
<evidence type="ECO:0000313" key="3">
    <source>
        <dbReference type="Proteomes" id="UP000745577"/>
    </source>
</evidence>
<comment type="caution">
    <text evidence="2">The sequence shown here is derived from an EMBL/GenBank/DDBJ whole genome shotgun (WGS) entry which is preliminary data.</text>
</comment>
<evidence type="ECO:0000313" key="2">
    <source>
        <dbReference type="EMBL" id="MCA9380259.1"/>
    </source>
</evidence>
<feature type="transmembrane region" description="Helical" evidence="1">
    <location>
        <begin position="28"/>
        <end position="54"/>
    </location>
</feature>
<reference evidence="2" key="1">
    <citation type="submission" date="2020-04" db="EMBL/GenBank/DDBJ databases">
        <authorList>
            <person name="Zhang T."/>
        </authorList>
    </citation>
    <scope>NUCLEOTIDE SEQUENCE</scope>
    <source>
        <strain evidence="2">HKST-UBA15</strain>
    </source>
</reference>
<organism evidence="2 3">
    <name type="scientific">Candidatus Dojkabacteria bacterium</name>
    <dbReference type="NCBI Taxonomy" id="2099670"/>
    <lineage>
        <taxon>Bacteria</taxon>
        <taxon>Candidatus Dojkabacteria</taxon>
    </lineage>
</organism>
<feature type="transmembrane region" description="Helical" evidence="1">
    <location>
        <begin position="60"/>
        <end position="82"/>
    </location>
</feature>
<dbReference type="AlphaFoldDB" id="A0A955I9B8"/>
<dbReference type="Proteomes" id="UP000745577">
    <property type="component" value="Unassembled WGS sequence"/>
</dbReference>
<protein>
    <submittedName>
        <fullName evidence="2">Uncharacterized protein</fullName>
    </submittedName>
</protein>
<name>A0A955I9B8_9BACT</name>
<accession>A0A955I9B8</accession>
<gene>
    <name evidence="2" type="ORF">KC675_03730</name>
</gene>
<sequence>MEKKDKIEEKFVREPSVEVQIKRSMIPLYINLFLVFLFLVFLFFLFAMVMVFLSSYFESLALPINMIVITLFIGFYLIYLVFTYLNYKAVSYTLIPGSIQKTSMNTIDQIPGKILVKVGFLYRNKILLSMNDYDHLKIEKSFVGRLNNFGNIFVMEKDELDTSQNYVLTNVIKPEEIAKIIQKMIDVEIPMPSPSRPNNTSNLNRKSK</sequence>
<keyword evidence="1" id="KW-0812">Transmembrane</keyword>
<keyword evidence="1" id="KW-1133">Transmembrane helix</keyword>
<evidence type="ECO:0000256" key="1">
    <source>
        <dbReference type="SAM" id="Phobius"/>
    </source>
</evidence>
<reference evidence="2" key="2">
    <citation type="journal article" date="2021" name="Microbiome">
        <title>Successional dynamics and alternative stable states in a saline activated sludge microbial community over 9 years.</title>
        <authorList>
            <person name="Wang Y."/>
            <person name="Ye J."/>
            <person name="Ju F."/>
            <person name="Liu L."/>
            <person name="Boyd J.A."/>
            <person name="Deng Y."/>
            <person name="Parks D.H."/>
            <person name="Jiang X."/>
            <person name="Yin X."/>
            <person name="Woodcroft B.J."/>
            <person name="Tyson G.W."/>
            <person name="Hugenholtz P."/>
            <person name="Polz M.F."/>
            <person name="Zhang T."/>
        </authorList>
    </citation>
    <scope>NUCLEOTIDE SEQUENCE</scope>
    <source>
        <strain evidence="2">HKST-UBA15</strain>
    </source>
</reference>